<protein>
    <submittedName>
        <fullName evidence="1">Uncharacterized protein</fullName>
    </submittedName>
</protein>
<comment type="caution">
    <text evidence="1">The sequence shown here is derived from an EMBL/GenBank/DDBJ whole genome shotgun (WGS) entry which is preliminary data.</text>
</comment>
<gene>
    <name evidence="1" type="ORF">OLEA9_A076887</name>
</gene>
<dbReference type="Proteomes" id="UP000594638">
    <property type="component" value="Unassembled WGS sequence"/>
</dbReference>
<accession>A0A8S0UKF4</accession>
<evidence type="ECO:0000313" key="2">
    <source>
        <dbReference type="Proteomes" id="UP000594638"/>
    </source>
</evidence>
<proteinExistence type="predicted"/>
<organism evidence="1 2">
    <name type="scientific">Olea europaea subsp. europaea</name>
    <dbReference type="NCBI Taxonomy" id="158383"/>
    <lineage>
        <taxon>Eukaryota</taxon>
        <taxon>Viridiplantae</taxon>
        <taxon>Streptophyta</taxon>
        <taxon>Embryophyta</taxon>
        <taxon>Tracheophyta</taxon>
        <taxon>Spermatophyta</taxon>
        <taxon>Magnoliopsida</taxon>
        <taxon>eudicotyledons</taxon>
        <taxon>Gunneridae</taxon>
        <taxon>Pentapetalae</taxon>
        <taxon>asterids</taxon>
        <taxon>lamiids</taxon>
        <taxon>Lamiales</taxon>
        <taxon>Oleaceae</taxon>
        <taxon>Oleeae</taxon>
        <taxon>Olea</taxon>
    </lineage>
</organism>
<dbReference type="Gramene" id="OE9A076887T1">
    <property type="protein sequence ID" value="OE9A076887C1"/>
    <property type="gene ID" value="OE9A076887"/>
</dbReference>
<dbReference type="AlphaFoldDB" id="A0A8S0UKF4"/>
<name>A0A8S0UKF4_OLEEU</name>
<keyword evidence="2" id="KW-1185">Reference proteome</keyword>
<dbReference type="EMBL" id="CACTIH010007691">
    <property type="protein sequence ID" value="CAA3017293.1"/>
    <property type="molecule type" value="Genomic_DNA"/>
</dbReference>
<sequence length="122" mass="13413">MSGAFNSPAPILGGASCNEEDMVKQKHCTITVTKQIFCRAALFPSRITAICGGEMTVVVVKQTLHRQSTIPVSAKQTHYVSVKQKHCTTVHEVEVVRWLWRFCGDESSSLGEVWTVFCVVAG</sequence>
<reference evidence="1 2" key="1">
    <citation type="submission" date="2019-12" db="EMBL/GenBank/DDBJ databases">
        <authorList>
            <person name="Alioto T."/>
            <person name="Alioto T."/>
            <person name="Gomez Garrido J."/>
        </authorList>
    </citation>
    <scope>NUCLEOTIDE SEQUENCE [LARGE SCALE GENOMIC DNA]</scope>
</reference>
<evidence type="ECO:0000313" key="1">
    <source>
        <dbReference type="EMBL" id="CAA3017293.1"/>
    </source>
</evidence>